<dbReference type="Pfam" id="PF09517">
    <property type="entry name" value="RE_Eco29kI"/>
    <property type="match status" value="1"/>
</dbReference>
<evidence type="ECO:0000313" key="1">
    <source>
        <dbReference type="EMBL" id="OHT20222.1"/>
    </source>
</evidence>
<dbReference type="EMBL" id="MIPT01000001">
    <property type="protein sequence ID" value="OHT20222.1"/>
    <property type="molecule type" value="Genomic_DNA"/>
</dbReference>
<name>A0A1S1HEI4_9SPHN</name>
<dbReference type="RefSeq" id="WP_070933870.1">
    <property type="nucleotide sequence ID" value="NZ_MIPT01000001.1"/>
</dbReference>
<comment type="caution">
    <text evidence="1">The sequence shown here is derived from an EMBL/GenBank/DDBJ whole genome shotgun (WGS) entry which is preliminary data.</text>
</comment>
<dbReference type="Proteomes" id="UP000179467">
    <property type="component" value="Unassembled WGS sequence"/>
</dbReference>
<keyword evidence="1" id="KW-0378">Hydrolase</keyword>
<keyword evidence="2" id="KW-1185">Reference proteome</keyword>
<evidence type="ECO:0000313" key="2">
    <source>
        <dbReference type="Proteomes" id="UP000179467"/>
    </source>
</evidence>
<protein>
    <submittedName>
        <fullName evidence="1">Eco29kI restriction endonuclease</fullName>
    </submittedName>
</protein>
<gene>
    <name evidence="1" type="ORF">BHE75_02217</name>
</gene>
<accession>A0A1S1HEI4</accession>
<dbReference type="InterPro" id="IPR018575">
    <property type="entry name" value="Restrct_endonuc_II_Eco29kI"/>
</dbReference>
<dbReference type="GO" id="GO:0004519">
    <property type="term" value="F:endonuclease activity"/>
    <property type="evidence" value="ECO:0007669"/>
    <property type="project" value="UniProtKB-KW"/>
</dbReference>
<keyword evidence="1" id="KW-0540">Nuclease</keyword>
<dbReference type="OrthoDB" id="4187639at2"/>
<dbReference type="AlphaFoldDB" id="A0A1S1HEI4"/>
<organism evidence="1 2">
    <name type="scientific">Edaphosphingomonas haloaromaticamans</name>
    <dbReference type="NCBI Taxonomy" id="653954"/>
    <lineage>
        <taxon>Bacteria</taxon>
        <taxon>Pseudomonadati</taxon>
        <taxon>Pseudomonadota</taxon>
        <taxon>Alphaproteobacteria</taxon>
        <taxon>Sphingomonadales</taxon>
        <taxon>Rhizorhabdaceae</taxon>
        <taxon>Edaphosphingomonas</taxon>
    </lineage>
</organism>
<reference evidence="1 2" key="1">
    <citation type="submission" date="2016-09" db="EMBL/GenBank/DDBJ databases">
        <title>Metabolic pathway, cell adaptation mechanisms and a novel monoxygenase revealed through proteogenomic-transcription analysis of a Sphingomonas haloaromaticamans strain degrading the fungicide ortho-phenylphenol.</title>
        <authorList>
            <person name="Perruchon C."/>
            <person name="Papadopoulou E.S."/>
            <person name="Rousidou C."/>
            <person name="Vasileiadis S."/>
            <person name="Tanou G."/>
            <person name="Amoutzias G."/>
            <person name="Molassiotis A."/>
            <person name="Karpouzas D.G."/>
        </authorList>
    </citation>
    <scope>NUCLEOTIDE SEQUENCE [LARGE SCALE GENOMIC DNA]</scope>
    <source>
        <strain evidence="1 2">P3</strain>
    </source>
</reference>
<keyword evidence="1" id="KW-0255">Endonuclease</keyword>
<sequence length="208" mass="22952">MTEVYNPLDKINLGKSVADALLEQPVHPLDAIPAFEGAGIYVLYYRGPFPAYAPIAAANAEEARWPIYIGKAIPSGGRKGASLTASARGTPLYKRLAEHRDTIREVEHGSGTLAVADFQARYLTVDDIWIPLGESLLIARFRPIWNRALDGFGNHDPGKGRYNGMRPLWDHLHPGRGWATRCAARNETIAEIEQRLADYLAAHPLADE</sequence>
<proteinExistence type="predicted"/>